<comment type="caution">
    <text evidence="1">The sequence shown here is derived from an EMBL/GenBank/DDBJ whole genome shotgun (WGS) entry which is preliminary data.</text>
</comment>
<name>X1BVY7_9ZZZZ</name>
<sequence>MNVGMRVINRDKIMPLNTNNLLVTNFSFNKYTIGIYRNEHVIIGGKINT</sequence>
<protein>
    <submittedName>
        <fullName evidence="1">Uncharacterized protein</fullName>
    </submittedName>
</protein>
<organism evidence="1">
    <name type="scientific">marine sediment metagenome</name>
    <dbReference type="NCBI Taxonomy" id="412755"/>
    <lineage>
        <taxon>unclassified sequences</taxon>
        <taxon>metagenomes</taxon>
        <taxon>ecological metagenomes</taxon>
    </lineage>
</organism>
<gene>
    <name evidence="1" type="ORF">S01H4_30510</name>
</gene>
<evidence type="ECO:0000313" key="1">
    <source>
        <dbReference type="EMBL" id="GAG88343.1"/>
    </source>
</evidence>
<proteinExistence type="predicted"/>
<accession>X1BVY7</accession>
<reference evidence="1" key="1">
    <citation type="journal article" date="2014" name="Front. Microbiol.">
        <title>High frequency of phylogenetically diverse reductive dehalogenase-homologous genes in deep subseafloor sedimentary metagenomes.</title>
        <authorList>
            <person name="Kawai M."/>
            <person name="Futagami T."/>
            <person name="Toyoda A."/>
            <person name="Takaki Y."/>
            <person name="Nishi S."/>
            <person name="Hori S."/>
            <person name="Arai W."/>
            <person name="Tsubouchi T."/>
            <person name="Morono Y."/>
            <person name="Uchiyama I."/>
            <person name="Ito T."/>
            <person name="Fujiyama A."/>
            <person name="Inagaki F."/>
            <person name="Takami H."/>
        </authorList>
    </citation>
    <scope>NUCLEOTIDE SEQUENCE</scope>
    <source>
        <strain evidence="1">Expedition CK06-06</strain>
    </source>
</reference>
<dbReference type="AlphaFoldDB" id="X1BVY7"/>
<dbReference type="EMBL" id="BART01015756">
    <property type="protein sequence ID" value="GAG88343.1"/>
    <property type="molecule type" value="Genomic_DNA"/>
</dbReference>